<dbReference type="PANTHER" id="PTHR15239:SF6">
    <property type="entry name" value="RIBOSOME QUALITY CONTROL COMPLEX SUBUNIT NEMF"/>
    <property type="match status" value="1"/>
</dbReference>
<accession>A0A1R1MND5</accession>
<evidence type="ECO:0000313" key="3">
    <source>
        <dbReference type="EMBL" id="OMH41273.1"/>
    </source>
</evidence>
<organism evidence="3 4">
    <name type="scientific">Desulfurobacterium indicum</name>
    <dbReference type="NCBI Taxonomy" id="1914305"/>
    <lineage>
        <taxon>Bacteria</taxon>
        <taxon>Pseudomonadati</taxon>
        <taxon>Aquificota</taxon>
        <taxon>Aquificia</taxon>
        <taxon>Desulfurobacteriales</taxon>
        <taxon>Desulfurobacteriaceae</taxon>
        <taxon>Desulfurobacterium</taxon>
    </lineage>
</organism>
<dbReference type="InterPro" id="IPR008532">
    <property type="entry name" value="NFACT_RNA-bd"/>
</dbReference>
<comment type="caution">
    <text evidence="3">The sequence shown here is derived from an EMBL/GenBank/DDBJ whole genome shotgun (WGS) entry which is preliminary data.</text>
</comment>
<dbReference type="AlphaFoldDB" id="A0A1R1MND5"/>
<dbReference type="Pfam" id="PF05670">
    <property type="entry name" value="NFACT-R_1"/>
    <property type="match status" value="1"/>
</dbReference>
<keyword evidence="1" id="KW-0175">Coiled coil</keyword>
<dbReference type="InterPro" id="IPR051608">
    <property type="entry name" value="RQC_Subunit_NEMF"/>
</dbReference>
<keyword evidence="4" id="KW-1185">Reference proteome</keyword>
<dbReference type="EMBL" id="MOEN01000002">
    <property type="protein sequence ID" value="OMH41273.1"/>
    <property type="molecule type" value="Genomic_DNA"/>
</dbReference>
<proteinExistence type="predicted"/>
<sequence>MDSLYIEKVAENLNANFRKKKITGYDFTNNKFQISIEGTILSFILSNPNGLLIDRGKIENKTLLKRYRNLFIKEVKNLNLDRILMFNLVKITVSGKIENYHLIVELTGKTSNVFFVDENGKILFRAREAQTSAREIKTGKIYQLPPLDKKPFKEVKFGKITPEGVEKSLYKYVAGISPLNCKEIAFYMKQGMTLKEAYEKFIKKHKNSQKSFVYFKNGNPKILTTFKYDSLAELKFKSFEGELSFINAWDFFSRENQKTENLEKIKRELLKAVKKKINSIKNRLKQIENPEKLLEEAQKLQKQGELLKYNLHLIAAGKEIVEVTDFETGATVAIKVDPSKTPKDNLKTIFKKAKRLRNRAEHEKDEKEKLKRELLWLKVLKDKISENKDIETLVEIKETIFPEKKYKKKKEKTKPFREIVLPSGKTLLIGKNSMENEILSLKVANPWDLWFHTKEIPGSHVILRLEKNEIPDEEDIETAASAAVFYSKGKESGKVKVDFTRAKNLKKPPGTPTGFVIYKNEKTIFTTSEKFKKLLRNNLLRFQNT</sequence>
<evidence type="ECO:0000256" key="1">
    <source>
        <dbReference type="SAM" id="Coils"/>
    </source>
</evidence>
<dbReference type="OrthoDB" id="9766163at2"/>
<gene>
    <name evidence="3" type="ORF">BLW93_00975</name>
</gene>
<dbReference type="Pfam" id="PF05833">
    <property type="entry name" value="NFACT_N"/>
    <property type="match status" value="1"/>
</dbReference>
<dbReference type="GO" id="GO:0000049">
    <property type="term" value="F:tRNA binding"/>
    <property type="evidence" value="ECO:0007669"/>
    <property type="project" value="TreeGrafter"/>
</dbReference>
<reference evidence="3 4" key="1">
    <citation type="submission" date="2016-10" db="EMBL/GenBank/DDBJ databases">
        <title>Genome sequence of a sulfur-reducing bacterium Desulfurobacterium indicum K6013.</title>
        <authorList>
            <person name="Cao J."/>
            <person name="Shao Z."/>
            <person name="Alain K."/>
            <person name="Jebbar M."/>
        </authorList>
    </citation>
    <scope>NUCLEOTIDE SEQUENCE [LARGE SCALE GENOMIC DNA]</scope>
    <source>
        <strain evidence="3 4">K6013</strain>
    </source>
</reference>
<dbReference type="GO" id="GO:1990112">
    <property type="term" value="C:RQC complex"/>
    <property type="evidence" value="ECO:0007669"/>
    <property type="project" value="TreeGrafter"/>
</dbReference>
<dbReference type="PANTHER" id="PTHR15239">
    <property type="entry name" value="NUCLEAR EXPORT MEDIATOR FACTOR NEMF"/>
    <property type="match status" value="1"/>
</dbReference>
<name>A0A1R1MND5_9BACT</name>
<feature type="coiled-coil region" evidence="1">
    <location>
        <begin position="343"/>
        <end position="373"/>
    </location>
</feature>
<dbReference type="Proteomes" id="UP000187408">
    <property type="component" value="Unassembled WGS sequence"/>
</dbReference>
<evidence type="ECO:0000313" key="4">
    <source>
        <dbReference type="Proteomes" id="UP000187408"/>
    </source>
</evidence>
<dbReference type="Gene3D" id="2.30.310.10">
    <property type="entry name" value="ibrinogen binding protein from staphylococcus aureus domain"/>
    <property type="match status" value="1"/>
</dbReference>
<protein>
    <recommendedName>
        <fullName evidence="2">NFACT RNA-binding domain-containing protein</fullName>
    </recommendedName>
</protein>
<evidence type="ECO:0000259" key="2">
    <source>
        <dbReference type="Pfam" id="PF05670"/>
    </source>
</evidence>
<dbReference type="STRING" id="1914305.BLW93_00975"/>
<dbReference type="GO" id="GO:0043023">
    <property type="term" value="F:ribosomal large subunit binding"/>
    <property type="evidence" value="ECO:0007669"/>
    <property type="project" value="TreeGrafter"/>
</dbReference>
<dbReference type="RefSeq" id="WP_076712245.1">
    <property type="nucleotide sequence ID" value="NZ_MOEN01000002.1"/>
</dbReference>
<dbReference type="GO" id="GO:0072344">
    <property type="term" value="P:rescue of stalled ribosome"/>
    <property type="evidence" value="ECO:0007669"/>
    <property type="project" value="TreeGrafter"/>
</dbReference>
<feature type="domain" description="NFACT RNA-binding" evidence="2">
    <location>
        <begin position="424"/>
        <end position="519"/>
    </location>
</feature>